<evidence type="ECO:0000259" key="8">
    <source>
        <dbReference type="SMART" id="SM00752"/>
    </source>
</evidence>
<keyword evidence="6" id="KW-0456">Lyase</keyword>
<dbReference type="EMBL" id="JAVTTP010000001">
    <property type="protein sequence ID" value="MDT7828458.1"/>
    <property type="molecule type" value="Genomic_DNA"/>
</dbReference>
<reference evidence="9 10" key="1">
    <citation type="submission" date="2023-09" db="EMBL/GenBank/DDBJ databases">
        <title>Novel taxa isolated from Blanes Bay.</title>
        <authorList>
            <person name="Rey-Velasco X."/>
            <person name="Lucena T."/>
        </authorList>
    </citation>
    <scope>NUCLEOTIDE SEQUENCE [LARGE SCALE GENOMIC DNA]</scope>
    <source>
        <strain evidence="9 10">S334</strain>
    </source>
</reference>
<comment type="subcellular location">
    <subcellularLocation>
        <location evidence="1">Endomembrane system</location>
        <topology evidence="1">Multi-pass membrane protein</topology>
    </subcellularLocation>
</comment>
<keyword evidence="4 7" id="KW-0472">Membrane</keyword>
<evidence type="ECO:0000256" key="6">
    <source>
        <dbReference type="ARBA" id="ARBA00023239"/>
    </source>
</evidence>
<keyword evidence="2 7" id="KW-0812">Transmembrane</keyword>
<dbReference type="RefSeq" id="WP_314013792.1">
    <property type="nucleotide sequence ID" value="NZ_JAVTTP010000001.1"/>
</dbReference>
<gene>
    <name evidence="9" type="ORF">RQM65_07275</name>
</gene>
<feature type="domain" description="HTTM-like" evidence="8">
    <location>
        <begin position="7"/>
        <end position="266"/>
    </location>
</feature>
<keyword evidence="5" id="KW-1015">Disulfide bond</keyword>
<evidence type="ECO:0000256" key="2">
    <source>
        <dbReference type="ARBA" id="ARBA00022692"/>
    </source>
</evidence>
<protein>
    <submittedName>
        <fullName evidence="9">HTTM domain-containing protein</fullName>
    </submittedName>
</protein>
<comment type="caution">
    <text evidence="9">The sequence shown here is derived from an EMBL/GenBank/DDBJ whole genome shotgun (WGS) entry which is preliminary data.</text>
</comment>
<dbReference type="InterPro" id="IPR053934">
    <property type="entry name" value="HTTM_dom"/>
</dbReference>
<accession>A0ABU3L5C0</accession>
<dbReference type="PANTHER" id="PTHR12639:SF7">
    <property type="entry name" value="HTTM DOMAIN-CONTAINING PROTEIN"/>
    <property type="match status" value="1"/>
</dbReference>
<evidence type="ECO:0000256" key="1">
    <source>
        <dbReference type="ARBA" id="ARBA00004127"/>
    </source>
</evidence>
<dbReference type="SMART" id="SM00752">
    <property type="entry name" value="HTTM"/>
    <property type="match status" value="1"/>
</dbReference>
<feature type="transmembrane region" description="Helical" evidence="7">
    <location>
        <begin position="59"/>
        <end position="81"/>
    </location>
</feature>
<dbReference type="Proteomes" id="UP001250656">
    <property type="component" value="Unassembled WGS sequence"/>
</dbReference>
<dbReference type="InterPro" id="IPR011020">
    <property type="entry name" value="HTTM-like"/>
</dbReference>
<sequence>MVNRFLFTKIDNSPLIIFRIFFGILVALECYGAMLTGWIKRTLVEPRFTFNFIGFDWLQPLPGVGMYIYFFIMGTLGVMIALGYRYRFSIISFTLLWTGVYLMQKTSYNNHYYLLVLISGWMCFFPAHRSRSLDLRRHPALKSDAMYAWVKWAIIFQLLIVYVYAAIAKVYGDWLDFGIIRILMLGKEHYYVIGELLQQPWIHKIIGIVGILFDLLIVPALLYKPTRKFAFFVSIFFHLFNSIVFQIGIFPYLSLAFTVFFFKPESIRKIFFKRKKPYLPNKMEVPAYSTLLYTLGGLYFLVQLALPLRQHFIEDEVLWTEEGHRLSWRMMLRSRSGTLQFKVVEKSSENSKIVNLDDYLSKKQKRRIAAYPDFIWQFAQYLKKEYAAQGTDISVYAVNSKVSINGRPMRAFIDPKVDLAVAKWDYFWHNEWILPSPNFKSRPSPDLHPRIK</sequence>
<feature type="transmembrane region" description="Helical" evidence="7">
    <location>
        <begin position="283"/>
        <end position="302"/>
    </location>
</feature>
<feature type="transmembrane region" description="Helical" evidence="7">
    <location>
        <begin position="148"/>
        <end position="168"/>
    </location>
</feature>
<dbReference type="Pfam" id="PF05090">
    <property type="entry name" value="HTTM"/>
    <property type="match status" value="1"/>
</dbReference>
<dbReference type="Pfam" id="PF22777">
    <property type="entry name" value="VKGC_lumenal_dom"/>
    <property type="match status" value="1"/>
</dbReference>
<evidence type="ECO:0000256" key="7">
    <source>
        <dbReference type="SAM" id="Phobius"/>
    </source>
</evidence>
<proteinExistence type="predicted"/>
<feature type="transmembrane region" description="Helical" evidence="7">
    <location>
        <begin position="20"/>
        <end position="39"/>
    </location>
</feature>
<feature type="transmembrane region" description="Helical" evidence="7">
    <location>
        <begin position="110"/>
        <end position="127"/>
    </location>
</feature>
<organism evidence="9 10">
    <name type="scientific">Pricia mediterranea</name>
    <dbReference type="NCBI Taxonomy" id="3076079"/>
    <lineage>
        <taxon>Bacteria</taxon>
        <taxon>Pseudomonadati</taxon>
        <taxon>Bacteroidota</taxon>
        <taxon>Flavobacteriia</taxon>
        <taxon>Flavobacteriales</taxon>
        <taxon>Flavobacteriaceae</taxon>
        <taxon>Pricia</taxon>
    </lineage>
</organism>
<dbReference type="InterPro" id="IPR007782">
    <property type="entry name" value="VKG_COase"/>
</dbReference>
<evidence type="ECO:0000256" key="4">
    <source>
        <dbReference type="ARBA" id="ARBA00023136"/>
    </source>
</evidence>
<dbReference type="PANTHER" id="PTHR12639">
    <property type="entry name" value="VITAMIN K-DEPENDENT GAMMA-CARBOXYLASE"/>
    <property type="match status" value="1"/>
</dbReference>
<feature type="transmembrane region" description="Helical" evidence="7">
    <location>
        <begin position="229"/>
        <end position="262"/>
    </location>
</feature>
<keyword evidence="3 7" id="KW-1133">Transmembrane helix</keyword>
<evidence type="ECO:0000256" key="5">
    <source>
        <dbReference type="ARBA" id="ARBA00023157"/>
    </source>
</evidence>
<dbReference type="InterPro" id="IPR053935">
    <property type="entry name" value="VKGC_lumenal_dom"/>
</dbReference>
<evidence type="ECO:0000256" key="3">
    <source>
        <dbReference type="ARBA" id="ARBA00022989"/>
    </source>
</evidence>
<name>A0ABU3L5C0_9FLAO</name>
<feature type="transmembrane region" description="Helical" evidence="7">
    <location>
        <begin position="205"/>
        <end position="223"/>
    </location>
</feature>
<evidence type="ECO:0000313" key="9">
    <source>
        <dbReference type="EMBL" id="MDT7828458.1"/>
    </source>
</evidence>
<keyword evidence="10" id="KW-1185">Reference proteome</keyword>
<evidence type="ECO:0000313" key="10">
    <source>
        <dbReference type="Proteomes" id="UP001250656"/>
    </source>
</evidence>